<evidence type="ECO:0000256" key="1">
    <source>
        <dbReference type="SAM" id="MobiDB-lite"/>
    </source>
</evidence>
<comment type="caution">
    <text evidence="3">The sequence shown here is derived from an EMBL/GenBank/DDBJ whole genome shotgun (WGS) entry which is preliminary data.</text>
</comment>
<sequence>MLPHPGQQLRSQGTGVKWATGRRPKLSTPKTELRIGAWNVRTGHHVGQKEIIVKELTTCKITIAAISELRLTGSGTMIVQPPAIDDQMTLFHSGGDKREAGVGFMVTSHAARSVIAFQPISSRLAVLTIKGTIKTHITSIYAPTEMCQDPVKDDFYNQLQQTLDFLPQTDVILLAGDFNAHIGTDRMGWESLMGRFGHGHINDNGLRLLSIASANNLLVGNSHFQHPLKHQLTWRNPAGKDSAVLDYILVNSRF</sequence>
<dbReference type="InterPro" id="IPR005135">
    <property type="entry name" value="Endo/exonuclease/phosphatase"/>
</dbReference>
<feature type="non-terminal residue" evidence="3">
    <location>
        <position position="1"/>
    </location>
</feature>
<dbReference type="SUPFAM" id="SSF56219">
    <property type="entry name" value="DNase I-like"/>
    <property type="match status" value="1"/>
</dbReference>
<dbReference type="PANTHER" id="PTHR23227">
    <property type="entry name" value="BUCENTAUR RELATED"/>
    <property type="match status" value="1"/>
</dbReference>
<evidence type="ECO:0000259" key="2">
    <source>
        <dbReference type="Pfam" id="PF03372"/>
    </source>
</evidence>
<dbReference type="InterPro" id="IPR036691">
    <property type="entry name" value="Endo/exonu/phosph_ase_sf"/>
</dbReference>
<feature type="non-terminal residue" evidence="3">
    <location>
        <position position="254"/>
    </location>
</feature>
<feature type="domain" description="Endonuclease/exonuclease/phosphatase" evidence="2">
    <location>
        <begin position="37"/>
        <end position="252"/>
    </location>
</feature>
<reference evidence="3 4" key="1">
    <citation type="journal article" date="2021" name="Cell">
        <title>Tracing the genetic footprints of vertebrate landing in non-teleost ray-finned fishes.</title>
        <authorList>
            <person name="Bi X."/>
            <person name="Wang K."/>
            <person name="Yang L."/>
            <person name="Pan H."/>
            <person name="Jiang H."/>
            <person name="Wei Q."/>
            <person name="Fang M."/>
            <person name="Yu H."/>
            <person name="Zhu C."/>
            <person name="Cai Y."/>
            <person name="He Y."/>
            <person name="Gan X."/>
            <person name="Zeng H."/>
            <person name="Yu D."/>
            <person name="Zhu Y."/>
            <person name="Jiang H."/>
            <person name="Qiu Q."/>
            <person name="Yang H."/>
            <person name="Zhang Y.E."/>
            <person name="Wang W."/>
            <person name="Zhu M."/>
            <person name="He S."/>
            <person name="Zhang G."/>
        </authorList>
    </citation>
    <scope>NUCLEOTIDE SEQUENCE [LARGE SCALE GENOMIC DNA]</scope>
    <source>
        <strain evidence="3">Bchr_013</strain>
    </source>
</reference>
<dbReference type="EMBL" id="JAATIS010005064">
    <property type="protein sequence ID" value="KAG2460450.1"/>
    <property type="molecule type" value="Genomic_DNA"/>
</dbReference>
<dbReference type="Gene3D" id="3.60.10.10">
    <property type="entry name" value="Endonuclease/exonuclease/phosphatase"/>
    <property type="match status" value="1"/>
</dbReference>
<organism evidence="3 4">
    <name type="scientific">Polypterus senegalus</name>
    <name type="common">Senegal bichir</name>
    <dbReference type="NCBI Taxonomy" id="55291"/>
    <lineage>
        <taxon>Eukaryota</taxon>
        <taxon>Metazoa</taxon>
        <taxon>Chordata</taxon>
        <taxon>Craniata</taxon>
        <taxon>Vertebrata</taxon>
        <taxon>Euteleostomi</taxon>
        <taxon>Actinopterygii</taxon>
        <taxon>Polypteriformes</taxon>
        <taxon>Polypteridae</taxon>
        <taxon>Polypterus</taxon>
    </lineage>
</organism>
<feature type="region of interest" description="Disordered" evidence="1">
    <location>
        <begin position="1"/>
        <end position="25"/>
    </location>
</feature>
<protein>
    <submittedName>
        <fullName evidence="3">CFDP2 protein</fullName>
    </submittedName>
</protein>
<gene>
    <name evidence="3" type="primary">Cfdp2_14</name>
    <name evidence="3" type="ORF">GTO96_0022201</name>
</gene>
<evidence type="ECO:0000313" key="3">
    <source>
        <dbReference type="EMBL" id="KAG2460450.1"/>
    </source>
</evidence>
<dbReference type="GO" id="GO:0003824">
    <property type="term" value="F:catalytic activity"/>
    <property type="evidence" value="ECO:0007669"/>
    <property type="project" value="InterPro"/>
</dbReference>
<dbReference type="CDD" id="cd09076">
    <property type="entry name" value="L1-EN"/>
    <property type="match status" value="1"/>
</dbReference>
<dbReference type="AlphaFoldDB" id="A0A8X7X3H2"/>
<dbReference type="InterPro" id="IPR027124">
    <property type="entry name" value="Swc5/CFDP1/2"/>
</dbReference>
<evidence type="ECO:0000313" key="4">
    <source>
        <dbReference type="Proteomes" id="UP000886611"/>
    </source>
</evidence>
<dbReference type="Proteomes" id="UP000886611">
    <property type="component" value="Unassembled WGS sequence"/>
</dbReference>
<name>A0A8X7X3H2_POLSE</name>
<accession>A0A8X7X3H2</accession>
<dbReference type="Pfam" id="PF03372">
    <property type="entry name" value="Exo_endo_phos"/>
    <property type="match status" value="1"/>
</dbReference>
<proteinExistence type="predicted"/>
<keyword evidence="4" id="KW-1185">Reference proteome</keyword>
<dbReference type="PANTHER" id="PTHR23227:SF67">
    <property type="entry name" value="CRANIOFACIAL DEVELOPMENT PROTEIN 2-LIKE"/>
    <property type="match status" value="1"/>
</dbReference>